<sequence length="202" mass="23704">MKSSFKSDLDKEKQLSKLLDKYYKRHLKRYCFKRVYALEEQKKGIDLVLSSKFVDAVFYIDEKAQLDYINDSLPTFAFELFYEKNGIKKQGWLFDPNKKTHFYALVTNIYADEENTFTSCSITFINRKKLIEFLKCRGLTKKRLQEIVTSVKTFHGKLALEALNVKSEGYLFFSRKNKAEKPVNLILKLDFLIEAGVGKKFV</sequence>
<reference evidence="1 2" key="1">
    <citation type="submission" date="2018-05" db="EMBL/GenBank/DDBJ databases">
        <title>Complete genome sequence of Flagellimonas aquimarina ECD12 isolated from seaweed Ecklonia cava.</title>
        <authorList>
            <person name="Choi S."/>
            <person name="Seong C."/>
        </authorList>
    </citation>
    <scope>NUCLEOTIDE SEQUENCE [LARGE SCALE GENOMIC DNA]</scope>
    <source>
        <strain evidence="1 2">ECD12</strain>
    </source>
</reference>
<comment type="caution">
    <text evidence="1">The sequence shown here is derived from an EMBL/GenBank/DDBJ whole genome shotgun (WGS) entry which is preliminary data.</text>
</comment>
<evidence type="ECO:0000313" key="2">
    <source>
        <dbReference type="Proteomes" id="UP000245762"/>
    </source>
</evidence>
<dbReference type="RefSeq" id="WP_109660192.1">
    <property type="nucleotide sequence ID" value="NZ_QGEG01000001.1"/>
</dbReference>
<dbReference type="EMBL" id="QGEG01000001">
    <property type="protein sequence ID" value="PWL39887.1"/>
    <property type="molecule type" value="Genomic_DNA"/>
</dbReference>
<proteinExistence type="predicted"/>
<keyword evidence="2" id="KW-1185">Reference proteome</keyword>
<organism evidence="1 2">
    <name type="scientific">Flagellimonas aquimarina</name>
    <dbReference type="NCBI Taxonomy" id="2201895"/>
    <lineage>
        <taxon>Bacteria</taxon>
        <taxon>Pseudomonadati</taxon>
        <taxon>Bacteroidota</taxon>
        <taxon>Flavobacteriia</taxon>
        <taxon>Flavobacteriales</taxon>
        <taxon>Flavobacteriaceae</taxon>
        <taxon>Flagellimonas</taxon>
    </lineage>
</organism>
<dbReference type="OrthoDB" id="1245542at2"/>
<gene>
    <name evidence="1" type="ORF">DKG77_03390</name>
</gene>
<dbReference type="Proteomes" id="UP000245762">
    <property type="component" value="Unassembled WGS sequence"/>
</dbReference>
<accession>A0A316L057</accession>
<evidence type="ECO:0000313" key="1">
    <source>
        <dbReference type="EMBL" id="PWL39887.1"/>
    </source>
</evidence>
<dbReference type="AlphaFoldDB" id="A0A316L057"/>
<protein>
    <submittedName>
        <fullName evidence="1">Uncharacterized protein</fullName>
    </submittedName>
</protein>
<name>A0A316L057_9FLAO</name>